<keyword evidence="2" id="KW-0464">Manganese</keyword>
<protein>
    <submittedName>
        <fullName evidence="4">Amidohydrolase</fullName>
    </submittedName>
</protein>
<feature type="binding site" evidence="2">
    <location>
        <position position="100"/>
    </location>
    <ligand>
        <name>Mn(2+)</name>
        <dbReference type="ChEBI" id="CHEBI:29035"/>
        <label>2</label>
    </ligand>
</feature>
<dbReference type="PIRSF" id="PIRSF005962">
    <property type="entry name" value="Pept_M20D_amidohydro"/>
    <property type="match status" value="1"/>
</dbReference>
<name>A0A8J6J1Q0_9FIRM</name>
<comment type="cofactor">
    <cofactor evidence="2">
        <name>Mn(2+)</name>
        <dbReference type="ChEBI" id="CHEBI:29035"/>
    </cofactor>
    <text evidence="2">The Mn(2+) ion enhances activity.</text>
</comment>
<feature type="domain" description="Peptidase M20 dimerisation" evidence="3">
    <location>
        <begin position="188"/>
        <end position="279"/>
    </location>
</feature>
<dbReference type="Pfam" id="PF07687">
    <property type="entry name" value="M20_dimer"/>
    <property type="match status" value="1"/>
</dbReference>
<dbReference type="FunFam" id="3.30.70.360:FF:000001">
    <property type="entry name" value="N-acetyldiaminopimelate deacetylase"/>
    <property type="match status" value="1"/>
</dbReference>
<dbReference type="AlphaFoldDB" id="A0A8J6J1Q0"/>
<feature type="binding site" evidence="2">
    <location>
        <position position="136"/>
    </location>
    <ligand>
        <name>Mn(2+)</name>
        <dbReference type="ChEBI" id="CHEBI:29035"/>
        <label>2</label>
    </ligand>
</feature>
<reference evidence="4" key="1">
    <citation type="submission" date="2020-08" db="EMBL/GenBank/DDBJ databases">
        <title>Genome public.</title>
        <authorList>
            <person name="Liu C."/>
            <person name="Sun Q."/>
        </authorList>
    </citation>
    <scope>NUCLEOTIDE SEQUENCE</scope>
    <source>
        <strain evidence="4">BX5</strain>
    </source>
</reference>
<dbReference type="PANTHER" id="PTHR11014">
    <property type="entry name" value="PEPTIDASE M20 FAMILY MEMBER"/>
    <property type="match status" value="1"/>
</dbReference>
<dbReference type="SUPFAM" id="SSF53187">
    <property type="entry name" value="Zn-dependent exopeptidases"/>
    <property type="match status" value="1"/>
</dbReference>
<dbReference type="EMBL" id="JACOPN010000001">
    <property type="protein sequence ID" value="MBC5715805.1"/>
    <property type="molecule type" value="Genomic_DNA"/>
</dbReference>
<dbReference type="Proteomes" id="UP000602260">
    <property type="component" value="Unassembled WGS sequence"/>
</dbReference>
<dbReference type="InterPro" id="IPR002933">
    <property type="entry name" value="Peptidase_M20"/>
</dbReference>
<dbReference type="Gene3D" id="3.40.630.10">
    <property type="entry name" value="Zn peptidases"/>
    <property type="match status" value="1"/>
</dbReference>
<organism evidence="4 5">
    <name type="scientific">Flintibacter faecis</name>
    <dbReference type="NCBI Taxonomy" id="2763047"/>
    <lineage>
        <taxon>Bacteria</taxon>
        <taxon>Bacillati</taxon>
        <taxon>Bacillota</taxon>
        <taxon>Clostridia</taxon>
        <taxon>Eubacteriales</taxon>
        <taxon>Flintibacter</taxon>
    </lineage>
</organism>
<keyword evidence="2" id="KW-0479">Metal-binding</keyword>
<feature type="binding site" evidence="2">
    <location>
        <position position="160"/>
    </location>
    <ligand>
        <name>Mn(2+)</name>
        <dbReference type="ChEBI" id="CHEBI:29035"/>
        <label>2</label>
    </ligand>
</feature>
<sequence length="395" mass="43821">MEPSYQDAKDLQPVIQRWRRELHQIPEIGLKLPKTEAYVKEKLCKMGLTYREFPTHSGLVVDIGRPGQLTVAVRADMDALPIQEETGLDFASTNENMHACGHDAHTAMLLGLAQVLKKRESTLPGMVRLLFQPGEEFPGGAEPMVRDGAMDGVDYILALHVSDKGPFDCGDVAVNYRHCSAADDQLYLTIRGRGGHGAAPQKCVDPVTIAALVVNNLQYIISREMDPFQPSVLTIATLRAGKGATNIIPDSAEVIGTIRNVDMESRNYVLRRIREIVDHTVAMMRGEYDLEFRDPYPPVINDPKVVQHFLNAADRVMGPGHSHILERPEMGGEDAAFFFQKAPGCYFYLQCPAPCPCDGKIYPAHNAKFCIDDSKLYLGSALFLETALEILTQER</sequence>
<dbReference type="Gene3D" id="3.30.70.360">
    <property type="match status" value="1"/>
</dbReference>
<evidence type="ECO:0000259" key="3">
    <source>
        <dbReference type="Pfam" id="PF07687"/>
    </source>
</evidence>
<dbReference type="InterPro" id="IPR011650">
    <property type="entry name" value="Peptidase_M20_dimer"/>
</dbReference>
<dbReference type="SUPFAM" id="SSF55031">
    <property type="entry name" value="Bacterial exopeptidase dimerisation domain"/>
    <property type="match status" value="1"/>
</dbReference>
<feature type="binding site" evidence="2">
    <location>
        <position position="365"/>
    </location>
    <ligand>
        <name>Mn(2+)</name>
        <dbReference type="ChEBI" id="CHEBI:29035"/>
        <label>2</label>
    </ligand>
</feature>
<evidence type="ECO:0000256" key="1">
    <source>
        <dbReference type="ARBA" id="ARBA00022801"/>
    </source>
</evidence>
<evidence type="ECO:0000313" key="4">
    <source>
        <dbReference type="EMBL" id="MBC5715805.1"/>
    </source>
</evidence>
<feature type="binding site" evidence="2">
    <location>
        <position position="102"/>
    </location>
    <ligand>
        <name>Mn(2+)</name>
        <dbReference type="ChEBI" id="CHEBI:29035"/>
        <label>2</label>
    </ligand>
</feature>
<dbReference type="GO" id="GO:0050118">
    <property type="term" value="F:N-acetyldiaminopimelate deacetylase activity"/>
    <property type="evidence" value="ECO:0007669"/>
    <property type="project" value="UniProtKB-ARBA"/>
</dbReference>
<dbReference type="Pfam" id="PF01546">
    <property type="entry name" value="Peptidase_M20"/>
    <property type="match status" value="1"/>
</dbReference>
<dbReference type="CDD" id="cd03886">
    <property type="entry name" value="M20_Acy1"/>
    <property type="match status" value="1"/>
</dbReference>
<dbReference type="PANTHER" id="PTHR11014:SF63">
    <property type="entry name" value="METALLOPEPTIDASE, PUTATIVE (AFU_ORTHOLOGUE AFUA_6G09600)-RELATED"/>
    <property type="match status" value="1"/>
</dbReference>
<evidence type="ECO:0000256" key="2">
    <source>
        <dbReference type="PIRSR" id="PIRSR005962-1"/>
    </source>
</evidence>
<proteinExistence type="predicted"/>
<accession>A0A8J6J1Q0</accession>
<keyword evidence="1" id="KW-0378">Hydrolase</keyword>
<evidence type="ECO:0000313" key="5">
    <source>
        <dbReference type="Proteomes" id="UP000602260"/>
    </source>
</evidence>
<dbReference type="InterPro" id="IPR017439">
    <property type="entry name" value="Amidohydrolase"/>
</dbReference>
<dbReference type="GO" id="GO:0046872">
    <property type="term" value="F:metal ion binding"/>
    <property type="evidence" value="ECO:0007669"/>
    <property type="project" value="UniProtKB-KW"/>
</dbReference>
<dbReference type="NCBIfam" id="TIGR01891">
    <property type="entry name" value="amidohydrolases"/>
    <property type="match status" value="1"/>
</dbReference>
<keyword evidence="5" id="KW-1185">Reference proteome</keyword>
<dbReference type="GO" id="GO:0019877">
    <property type="term" value="P:diaminopimelate biosynthetic process"/>
    <property type="evidence" value="ECO:0007669"/>
    <property type="project" value="UniProtKB-ARBA"/>
</dbReference>
<comment type="caution">
    <text evidence="4">The sequence shown here is derived from an EMBL/GenBank/DDBJ whole genome shotgun (WGS) entry which is preliminary data.</text>
</comment>
<dbReference type="InterPro" id="IPR036264">
    <property type="entry name" value="Bact_exopeptidase_dim_dom"/>
</dbReference>
<gene>
    <name evidence="4" type="ORF">H8S55_00415</name>
</gene>